<keyword evidence="8" id="KW-0626">Porin</keyword>
<organism evidence="13 14">
    <name type="scientific">Bordetella hinzii</name>
    <dbReference type="NCBI Taxonomy" id="103855"/>
    <lineage>
        <taxon>Bacteria</taxon>
        <taxon>Pseudomonadati</taxon>
        <taxon>Pseudomonadota</taxon>
        <taxon>Betaproteobacteria</taxon>
        <taxon>Burkholderiales</taxon>
        <taxon>Alcaligenaceae</taxon>
        <taxon>Bordetella</taxon>
    </lineage>
</organism>
<dbReference type="InterPro" id="IPR050298">
    <property type="entry name" value="Gram-neg_bact_OMP"/>
</dbReference>
<dbReference type="Gene3D" id="2.40.160.10">
    <property type="entry name" value="Porin"/>
    <property type="match status" value="1"/>
</dbReference>
<name>A0AAN1RYA1_9BORD</name>
<dbReference type="GO" id="GO:0046930">
    <property type="term" value="C:pore complex"/>
    <property type="evidence" value="ECO:0007669"/>
    <property type="project" value="UniProtKB-KW"/>
</dbReference>
<keyword evidence="10" id="KW-0998">Cell outer membrane</keyword>
<evidence type="ECO:0000256" key="4">
    <source>
        <dbReference type="ARBA" id="ARBA00022452"/>
    </source>
</evidence>
<keyword evidence="7" id="KW-0406">Ion transport</keyword>
<dbReference type="InterPro" id="IPR033900">
    <property type="entry name" value="Gram_neg_porin_domain"/>
</dbReference>
<dbReference type="GeneID" id="92994902"/>
<evidence type="ECO:0000313" key="13">
    <source>
        <dbReference type="EMBL" id="AZW17708.1"/>
    </source>
</evidence>
<feature type="signal peptide" evidence="11">
    <location>
        <begin position="1"/>
        <end position="19"/>
    </location>
</feature>
<evidence type="ECO:0000256" key="5">
    <source>
        <dbReference type="ARBA" id="ARBA00022692"/>
    </source>
</evidence>
<dbReference type="PANTHER" id="PTHR34501">
    <property type="entry name" value="PROTEIN YDDL-RELATED"/>
    <property type="match status" value="1"/>
</dbReference>
<sequence length="330" mass="34791">MKKIFAAMLAAAICPAAIAQTSSLRLSGVVDMGMSYRTGDSQSRFSTRSGGQSASRWALQGSEDLGGGLKTVFNLTSVFNAGNGKLLLDGRLFNAAAYVGLVSAAGELRLGRQSVFGGAWGSLDAGFDGGWGGAGDLVMPAGHGDVGPSAIADKLVSYRSPAMGPFTLGLGYSLGVHEADAQKNARRDHLYTAGLRYAEGHWTAALTLDGLLPRDAETRRRTRNHQAALAYKKDRFGASLGLAWLVNVNRGPAAGPKPYSAIAAGMHVGLGSASTLRLAVQRASILDFYSLAAGYQYDLSKRSNLYAYAIRRTGGPFGRQVWAAGLRHRF</sequence>
<evidence type="ECO:0000256" key="6">
    <source>
        <dbReference type="ARBA" id="ARBA00022729"/>
    </source>
</evidence>
<dbReference type="GO" id="GO:0015288">
    <property type="term" value="F:porin activity"/>
    <property type="evidence" value="ECO:0007669"/>
    <property type="project" value="UniProtKB-KW"/>
</dbReference>
<evidence type="ECO:0000259" key="12">
    <source>
        <dbReference type="Pfam" id="PF13609"/>
    </source>
</evidence>
<accession>A0AAN1RYA1</accession>
<evidence type="ECO:0000256" key="10">
    <source>
        <dbReference type="ARBA" id="ARBA00023237"/>
    </source>
</evidence>
<evidence type="ECO:0000256" key="1">
    <source>
        <dbReference type="ARBA" id="ARBA00004571"/>
    </source>
</evidence>
<dbReference type="Proteomes" id="UP000282741">
    <property type="component" value="Chromosome"/>
</dbReference>
<evidence type="ECO:0000313" key="14">
    <source>
        <dbReference type="Proteomes" id="UP000282741"/>
    </source>
</evidence>
<evidence type="ECO:0000256" key="8">
    <source>
        <dbReference type="ARBA" id="ARBA00023114"/>
    </source>
</evidence>
<comment type="subcellular location">
    <subcellularLocation>
        <location evidence="1">Cell outer membrane</location>
        <topology evidence="1">Multi-pass membrane protein</topology>
    </subcellularLocation>
</comment>
<feature type="chain" id="PRO_5042816241" evidence="11">
    <location>
        <begin position="20"/>
        <end position="330"/>
    </location>
</feature>
<evidence type="ECO:0000256" key="9">
    <source>
        <dbReference type="ARBA" id="ARBA00023136"/>
    </source>
</evidence>
<keyword evidence="3" id="KW-0813">Transport</keyword>
<dbReference type="GO" id="GO:0006811">
    <property type="term" value="P:monoatomic ion transport"/>
    <property type="evidence" value="ECO:0007669"/>
    <property type="project" value="UniProtKB-KW"/>
</dbReference>
<comment type="subunit">
    <text evidence="2">Homotrimer.</text>
</comment>
<dbReference type="InterPro" id="IPR023614">
    <property type="entry name" value="Porin_dom_sf"/>
</dbReference>
<dbReference type="SUPFAM" id="SSF56935">
    <property type="entry name" value="Porins"/>
    <property type="match status" value="1"/>
</dbReference>
<evidence type="ECO:0000256" key="3">
    <source>
        <dbReference type="ARBA" id="ARBA00022448"/>
    </source>
</evidence>
<keyword evidence="6 11" id="KW-0732">Signal</keyword>
<keyword evidence="5" id="KW-0812">Transmembrane</keyword>
<dbReference type="PANTHER" id="PTHR34501:SF9">
    <property type="entry name" value="MAJOR OUTER MEMBRANE PROTEIN P.IA"/>
    <property type="match status" value="1"/>
</dbReference>
<dbReference type="CDD" id="cd00342">
    <property type="entry name" value="gram_neg_porins"/>
    <property type="match status" value="1"/>
</dbReference>
<dbReference type="GO" id="GO:0009279">
    <property type="term" value="C:cell outer membrane"/>
    <property type="evidence" value="ECO:0007669"/>
    <property type="project" value="UniProtKB-SubCell"/>
</dbReference>
<protein>
    <submittedName>
        <fullName evidence="13">Porin</fullName>
    </submittedName>
</protein>
<gene>
    <name evidence="13" type="ORF">CS347_13495</name>
</gene>
<dbReference type="AlphaFoldDB" id="A0AAN1RYA1"/>
<evidence type="ECO:0000256" key="7">
    <source>
        <dbReference type="ARBA" id="ARBA00023065"/>
    </source>
</evidence>
<proteinExistence type="predicted"/>
<keyword evidence="9" id="KW-0472">Membrane</keyword>
<reference evidence="14" key="1">
    <citation type="submission" date="2017-10" db="EMBL/GenBank/DDBJ databases">
        <title>Whole genome sequencing of various Bordetella species.</title>
        <authorList>
            <person name="Weigand M.R."/>
            <person name="Loparev V."/>
            <person name="Peng Y."/>
            <person name="Bowden K.E."/>
            <person name="Tondella M.L."/>
            <person name="Williams M.M."/>
        </authorList>
    </citation>
    <scope>NUCLEOTIDE SEQUENCE [LARGE SCALE GENOMIC DNA]</scope>
    <source>
        <strain evidence="14">H720</strain>
    </source>
</reference>
<dbReference type="Pfam" id="PF13609">
    <property type="entry name" value="Porin_4"/>
    <property type="match status" value="1"/>
</dbReference>
<evidence type="ECO:0000256" key="2">
    <source>
        <dbReference type="ARBA" id="ARBA00011233"/>
    </source>
</evidence>
<feature type="domain" description="Porin" evidence="12">
    <location>
        <begin position="6"/>
        <end position="308"/>
    </location>
</feature>
<dbReference type="RefSeq" id="WP_048940274.1">
    <property type="nucleotide sequence ID" value="NZ_CP012077.1"/>
</dbReference>
<dbReference type="EMBL" id="CP024172">
    <property type="protein sequence ID" value="AZW17708.1"/>
    <property type="molecule type" value="Genomic_DNA"/>
</dbReference>
<keyword evidence="4" id="KW-1134">Transmembrane beta strand</keyword>
<evidence type="ECO:0000256" key="11">
    <source>
        <dbReference type="SAM" id="SignalP"/>
    </source>
</evidence>